<evidence type="ECO:0000256" key="4">
    <source>
        <dbReference type="ARBA" id="ARBA00020585"/>
    </source>
</evidence>
<proteinExistence type="inferred from homology"/>
<dbReference type="UniPathway" id="UPA00637"/>
<feature type="transmembrane region" description="Helical" evidence="12">
    <location>
        <begin position="177"/>
        <end position="200"/>
    </location>
</feature>
<evidence type="ECO:0000256" key="6">
    <source>
        <dbReference type="ARBA" id="ARBA00022519"/>
    </source>
</evidence>
<dbReference type="AlphaFoldDB" id="A0A6M2BT88"/>
<evidence type="ECO:0000256" key="2">
    <source>
        <dbReference type="ARBA" id="ARBA00005001"/>
    </source>
</evidence>
<evidence type="ECO:0000313" key="15">
    <source>
        <dbReference type="EMBL" id="NGY05826.1"/>
    </source>
</evidence>
<keyword evidence="7 12" id="KW-0328">Glycosyltransferase</keyword>
<dbReference type="EC" id="2.4.1.-" evidence="12"/>
<evidence type="ECO:0000256" key="13">
    <source>
        <dbReference type="SAM" id="MobiDB-lite"/>
    </source>
</evidence>
<feature type="transmembrane region" description="Helical" evidence="12">
    <location>
        <begin position="619"/>
        <end position="638"/>
    </location>
</feature>
<feature type="transmembrane region" description="Helical" evidence="12">
    <location>
        <begin position="582"/>
        <end position="607"/>
    </location>
</feature>
<keyword evidence="10 12" id="KW-1133">Transmembrane helix</keyword>
<evidence type="ECO:0000256" key="5">
    <source>
        <dbReference type="ARBA" id="ARBA00022475"/>
    </source>
</evidence>
<dbReference type="Pfam" id="PF00535">
    <property type="entry name" value="Glycos_transf_2"/>
    <property type="match status" value="1"/>
</dbReference>
<dbReference type="GO" id="GO:0009250">
    <property type="term" value="P:glucan biosynthetic process"/>
    <property type="evidence" value="ECO:0007669"/>
    <property type="project" value="UniProtKB-UniRule"/>
</dbReference>
<evidence type="ECO:0000256" key="12">
    <source>
        <dbReference type="HAMAP-Rule" id="MF_01072"/>
    </source>
</evidence>
<name>A0A6M2BT88_9GAMM</name>
<keyword evidence="16" id="KW-1185">Reference proteome</keyword>
<dbReference type="SUPFAM" id="SSF53448">
    <property type="entry name" value="Nucleotide-diphospho-sugar transferases"/>
    <property type="match status" value="1"/>
</dbReference>
<feature type="region of interest" description="Disordered" evidence="13">
    <location>
        <begin position="785"/>
        <end position="807"/>
    </location>
</feature>
<comment type="function">
    <text evidence="12">Involved in the biosynthesis of osmoregulated periplasmic glucans (OPGs).</text>
</comment>
<feature type="domain" description="Glycosyltransferase 2-like" evidence="14">
    <location>
        <begin position="262"/>
        <end position="443"/>
    </location>
</feature>
<evidence type="ECO:0000256" key="10">
    <source>
        <dbReference type="ARBA" id="ARBA00022989"/>
    </source>
</evidence>
<dbReference type="InterPro" id="IPR050321">
    <property type="entry name" value="Glycosyltr_2/OpgH_subfam"/>
</dbReference>
<comment type="caution">
    <text evidence="15">The sequence shown here is derived from an EMBL/GenBank/DDBJ whole genome shotgun (WGS) entry which is preliminary data.</text>
</comment>
<evidence type="ECO:0000256" key="8">
    <source>
        <dbReference type="ARBA" id="ARBA00022679"/>
    </source>
</evidence>
<feature type="transmembrane region" description="Helical" evidence="12">
    <location>
        <begin position="212"/>
        <end position="236"/>
    </location>
</feature>
<feature type="region of interest" description="Disordered" evidence="13">
    <location>
        <begin position="142"/>
        <end position="161"/>
    </location>
</feature>
<dbReference type="PANTHER" id="PTHR43867:SF5">
    <property type="entry name" value="GLUCANS BIOSYNTHESIS GLUCOSYLTRANSFERASE H"/>
    <property type="match status" value="1"/>
</dbReference>
<comment type="pathway">
    <text evidence="2 12">Glycan metabolism; osmoregulated periplasmic glucan (OPG) biosynthesis.</text>
</comment>
<dbReference type="Gene3D" id="3.90.550.10">
    <property type="entry name" value="Spore Coat Polysaccharide Biosynthesis Protein SpsA, Chain A"/>
    <property type="match status" value="1"/>
</dbReference>
<feature type="transmembrane region" description="Helical" evidence="12">
    <location>
        <begin position="699"/>
        <end position="719"/>
    </location>
</feature>
<keyword evidence="11 12" id="KW-0472">Membrane</keyword>
<dbReference type="InterPro" id="IPR029044">
    <property type="entry name" value="Nucleotide-diphossugar_trans"/>
</dbReference>
<keyword evidence="8 12" id="KW-0808">Transferase</keyword>
<evidence type="ECO:0000259" key="14">
    <source>
        <dbReference type="Pfam" id="PF00535"/>
    </source>
</evidence>
<evidence type="ECO:0000256" key="3">
    <source>
        <dbReference type="ARBA" id="ARBA00009337"/>
    </source>
</evidence>
<feature type="transmembrane region" description="Helical" evidence="12">
    <location>
        <begin position="534"/>
        <end position="558"/>
    </location>
</feature>
<evidence type="ECO:0000256" key="1">
    <source>
        <dbReference type="ARBA" id="ARBA00004429"/>
    </source>
</evidence>
<evidence type="ECO:0000256" key="9">
    <source>
        <dbReference type="ARBA" id="ARBA00022692"/>
    </source>
</evidence>
<dbReference type="NCBIfam" id="NF003955">
    <property type="entry name" value="PRK05454.1-1"/>
    <property type="match status" value="1"/>
</dbReference>
<dbReference type="EMBL" id="JAAMOW010000007">
    <property type="protein sequence ID" value="NGY05826.1"/>
    <property type="molecule type" value="Genomic_DNA"/>
</dbReference>
<protein>
    <recommendedName>
        <fullName evidence="4 12">Glucans biosynthesis glucosyltransferase H</fullName>
        <ecNumber evidence="12">2.4.1.-</ecNumber>
    </recommendedName>
</protein>
<reference evidence="15 16" key="1">
    <citation type="journal article" date="2014" name="Int. J. Syst. Evol. Microbiol.">
        <title>Solimonas terrae sp. nov., isolated from soil.</title>
        <authorList>
            <person name="Kim S.J."/>
            <person name="Moon J.Y."/>
            <person name="Weon H.Y."/>
            <person name="Ahn J.H."/>
            <person name="Chen W.M."/>
            <person name="Kwon S.W."/>
        </authorList>
    </citation>
    <scope>NUCLEOTIDE SEQUENCE [LARGE SCALE GENOMIC DNA]</scope>
    <source>
        <strain evidence="15 16">KIS83-12</strain>
    </source>
</reference>
<keyword evidence="6" id="KW-0997">Cell inner membrane</keyword>
<organism evidence="15 16">
    <name type="scientific">Solimonas terrae</name>
    <dbReference type="NCBI Taxonomy" id="1396819"/>
    <lineage>
        <taxon>Bacteria</taxon>
        <taxon>Pseudomonadati</taxon>
        <taxon>Pseudomonadota</taxon>
        <taxon>Gammaproteobacteria</taxon>
        <taxon>Nevskiales</taxon>
        <taxon>Nevskiaceae</taxon>
        <taxon>Solimonas</taxon>
    </lineage>
</organism>
<accession>A0A6M2BT88</accession>
<dbReference type="Proteomes" id="UP000472676">
    <property type="component" value="Unassembled WGS sequence"/>
</dbReference>
<evidence type="ECO:0000256" key="7">
    <source>
        <dbReference type="ARBA" id="ARBA00022676"/>
    </source>
</evidence>
<dbReference type="PANTHER" id="PTHR43867">
    <property type="entry name" value="CELLULOSE SYNTHASE CATALYTIC SUBUNIT A [UDP-FORMING]"/>
    <property type="match status" value="1"/>
</dbReference>
<keyword evidence="5 12" id="KW-1003">Cell membrane</keyword>
<comment type="similarity">
    <text evidence="3 12">Belongs to the glycosyltransferase 2 family. OpgH subfamily.</text>
</comment>
<comment type="subcellular location">
    <subcellularLocation>
        <location evidence="1">Cell inner membrane</location>
        <topology evidence="1">Multi-pass membrane protein</topology>
    </subcellularLocation>
    <subcellularLocation>
        <location evidence="12">Cell membrane</location>
        <topology evidence="12">Multi-pass membrane protein</topology>
    </subcellularLocation>
</comment>
<gene>
    <name evidence="15" type="primary">mdoH</name>
    <name evidence="12" type="synonym">opgH</name>
    <name evidence="15" type="ORF">G7Y85_13720</name>
</gene>
<dbReference type="GO" id="GO:0016758">
    <property type="term" value="F:hexosyltransferase activity"/>
    <property type="evidence" value="ECO:0007669"/>
    <property type="project" value="UniProtKB-UniRule"/>
</dbReference>
<dbReference type="NCBIfam" id="NF003958">
    <property type="entry name" value="PRK05454.2-1"/>
    <property type="match status" value="1"/>
</dbReference>
<dbReference type="InterPro" id="IPR023725">
    <property type="entry name" value="Glucans_biosynth_gluTrFase_H"/>
</dbReference>
<dbReference type="InterPro" id="IPR001173">
    <property type="entry name" value="Glyco_trans_2-like"/>
</dbReference>
<evidence type="ECO:0000313" key="16">
    <source>
        <dbReference type="Proteomes" id="UP000472676"/>
    </source>
</evidence>
<dbReference type="GO" id="GO:0005886">
    <property type="term" value="C:plasma membrane"/>
    <property type="evidence" value="ECO:0007669"/>
    <property type="project" value="UniProtKB-SubCell"/>
</dbReference>
<dbReference type="NCBIfam" id="NF003962">
    <property type="entry name" value="PRK05454.2-5"/>
    <property type="match status" value="1"/>
</dbReference>
<keyword evidence="9 12" id="KW-0812">Transmembrane</keyword>
<dbReference type="HAMAP" id="MF_01072">
    <property type="entry name" value="MdoH_OpgH"/>
    <property type="match status" value="1"/>
</dbReference>
<sequence length="844" mass="94850">MVTQQPSALASPLPRRVEEYLRELPPAAAARVWPRLEAQLLADPTRSVEALFASVHETLAEREETDADRRTLQSSHTRLRLALGKAQPGDPGLASVLQPPDALARLATTPAVVRASMTPAPWDHNPVRRLWRWLGRRAQGNGVALKPRDGEQPQAPQGKTLGPARMRWRWAGTTRRLLLLSLILAQTVVATYLMSAVLPYKGRHPLELASLTLYAVLFAWISAGFWTAVFGFFVLLTRRDKYSISATAAADTPLAAGRNTAILVPICNEDVQRVFAGLRATYDSVARAGLRDAFDFYVLSDSGKADARSEEVAAWLDLCRAVDGFGRIFYRRRVHRIKRKSGNIADWCRRWGSKYQHMVILDADSVMSGECLKRLVQLMEANPNAGIIQTAPKAAGRETLYARIQQFATRVYGPLFTAGLHFWQLGESHYWGHNAIIRVAPFMQHCALGRLPGRGGLSGEILSHDFVEAALMRRAGWSVWIAYDLPGSYEEMPPTLLDELKRDQRWCQGNLQNFKLFFTSGLHPAHRAVFMTGVMAYLSAPLWFLFLALSTALLFVFMKTEPTYFTQPYQLFPSWPEWHPEWAVRLFAGTMTLLFLPKLLAAVLLMLRHETVRPYGGRLRLLASLIVEMLFSALLAPIRMLFHTQYVVSALLGIAVVWKSPPREDAATPWSQAALRHGGGSLLGLAWLSLVYWLNPHFLWWLLPVAGSLVIAIPLSVWSSRRSIGVWARGARLFLIPEESLTPRELRWLKAGLKRAPEYPDFLRVAREPAANALLSLVGRRRQSANEKSQRSLRNLADSAARRDPATLKDSERNQLLLDAVALTHLHRRIWTTSDAHPGWFKDN</sequence>
<evidence type="ECO:0000256" key="11">
    <source>
        <dbReference type="ARBA" id="ARBA00023136"/>
    </source>
</evidence>
<dbReference type="CDD" id="cd04191">
    <property type="entry name" value="Glucan_BSP_MdoH"/>
    <property type="match status" value="1"/>
</dbReference>